<dbReference type="SUPFAM" id="SSF52540">
    <property type="entry name" value="P-loop containing nucleoside triphosphate hydrolases"/>
    <property type="match status" value="1"/>
</dbReference>
<keyword evidence="2 3" id="KW-0802">TPR repeat</keyword>
<reference evidence="4 5" key="1">
    <citation type="submission" date="2018-08" db="EMBL/GenBank/DDBJ databases">
        <title>Meiothermus terrae DSM 26712 genome sequencing project.</title>
        <authorList>
            <person name="Da Costa M.S."/>
            <person name="Albuquerque L."/>
            <person name="Raposo P."/>
            <person name="Froufe H.J.C."/>
            <person name="Barroso C.S."/>
            <person name="Egas C."/>
        </authorList>
    </citation>
    <scope>NUCLEOTIDE SEQUENCE [LARGE SCALE GENOMIC DNA]</scope>
    <source>
        <strain evidence="4 5">DSM 26712</strain>
    </source>
</reference>
<dbReference type="SMART" id="SM00028">
    <property type="entry name" value="TPR"/>
    <property type="match status" value="5"/>
</dbReference>
<keyword evidence="5" id="KW-1185">Reference proteome</keyword>
<keyword evidence="1" id="KW-0677">Repeat</keyword>
<evidence type="ECO:0000256" key="2">
    <source>
        <dbReference type="ARBA" id="ARBA00022803"/>
    </source>
</evidence>
<name>A0A399DY14_9DEIN</name>
<evidence type="ECO:0000313" key="4">
    <source>
        <dbReference type="EMBL" id="RIH77164.1"/>
    </source>
</evidence>
<dbReference type="PANTHER" id="PTHR44943:SF8">
    <property type="entry name" value="TPR REPEAT-CONTAINING PROTEIN MJ0263"/>
    <property type="match status" value="1"/>
</dbReference>
<dbReference type="AlphaFoldDB" id="A0A399DY14"/>
<dbReference type="InterPro" id="IPR051685">
    <property type="entry name" value="Ycf3/AcsC/BcsC/TPR_MFPF"/>
</dbReference>
<protein>
    <submittedName>
        <fullName evidence="4">Type IV pilus biogenesis/stability protein PilW</fullName>
    </submittedName>
</protein>
<dbReference type="Gene3D" id="1.25.40.10">
    <property type="entry name" value="Tetratricopeptide repeat domain"/>
    <property type="match status" value="3"/>
</dbReference>
<dbReference type="SUPFAM" id="SSF48452">
    <property type="entry name" value="TPR-like"/>
    <property type="match status" value="2"/>
</dbReference>
<dbReference type="Pfam" id="PF13424">
    <property type="entry name" value="TPR_12"/>
    <property type="match status" value="1"/>
</dbReference>
<dbReference type="Pfam" id="PF13181">
    <property type="entry name" value="TPR_8"/>
    <property type="match status" value="1"/>
</dbReference>
<dbReference type="PROSITE" id="PS50005">
    <property type="entry name" value="TPR"/>
    <property type="match status" value="2"/>
</dbReference>
<evidence type="ECO:0000313" key="5">
    <source>
        <dbReference type="Proteomes" id="UP000265715"/>
    </source>
</evidence>
<proteinExistence type="predicted"/>
<evidence type="ECO:0000256" key="3">
    <source>
        <dbReference type="PROSITE-ProRule" id="PRU00339"/>
    </source>
</evidence>
<gene>
    <name evidence="4" type="ORF">Mterra_03795</name>
</gene>
<feature type="repeat" description="TPR" evidence="3">
    <location>
        <begin position="589"/>
        <end position="622"/>
    </location>
</feature>
<dbReference type="InterPro" id="IPR011990">
    <property type="entry name" value="TPR-like_helical_dom_sf"/>
</dbReference>
<dbReference type="Pfam" id="PF14559">
    <property type="entry name" value="TPR_19"/>
    <property type="match status" value="1"/>
</dbReference>
<dbReference type="InterPro" id="IPR019734">
    <property type="entry name" value="TPR_rpt"/>
</dbReference>
<dbReference type="InterPro" id="IPR027417">
    <property type="entry name" value="P-loop_NTPase"/>
</dbReference>
<dbReference type="Proteomes" id="UP000265715">
    <property type="component" value="Unassembled WGS sequence"/>
</dbReference>
<feature type="repeat" description="TPR" evidence="3">
    <location>
        <begin position="705"/>
        <end position="738"/>
    </location>
</feature>
<organism evidence="4 5">
    <name type="scientific">Calidithermus terrae</name>
    <dbReference type="NCBI Taxonomy" id="1408545"/>
    <lineage>
        <taxon>Bacteria</taxon>
        <taxon>Thermotogati</taxon>
        <taxon>Deinococcota</taxon>
        <taxon>Deinococci</taxon>
        <taxon>Thermales</taxon>
        <taxon>Thermaceae</taxon>
        <taxon>Calidithermus</taxon>
    </lineage>
</organism>
<dbReference type="PANTHER" id="PTHR44943">
    <property type="entry name" value="CELLULOSE SYNTHASE OPERON PROTEIN C"/>
    <property type="match status" value="1"/>
</dbReference>
<dbReference type="OrthoDB" id="25420at2"/>
<dbReference type="RefSeq" id="WP_119316647.1">
    <property type="nucleotide sequence ID" value="NZ_QXDL01000295.1"/>
</dbReference>
<comment type="caution">
    <text evidence="4">The sequence shown here is derived from an EMBL/GenBank/DDBJ whole genome shotgun (WGS) entry which is preliminary data.</text>
</comment>
<dbReference type="EMBL" id="QXDL01000295">
    <property type="protein sequence ID" value="RIH77164.1"/>
    <property type="molecule type" value="Genomic_DNA"/>
</dbReference>
<accession>A0A399DY14</accession>
<sequence length="797" mass="87708">MLLRTLGGLELEHSDFGRLKPLLLLTYLLVEGPSERRHLAELFWPDNADALNSLSVALTRLRKGVPGAVEADEVRAWARLDSDLDALKAALEARDYAGAIALYRGPFLEGLYLPDWSAELEEWVYARREHVAGQVRQAYLALAEQEAARSRFDQAARLAEQAYGLRAAPALEPEDLLRLYPLLLAGNSLLLGEVRREAGDLGLRLEQRAEEARAQLRRVLVGRERELAVLRSLGPGQWAWVRGGSGIGKSALLRACSGRYLAGRPGLPYATLEPLLRGALGQDEEALLRRLAQDPGPVLLDGWERADPESRALLTRLRGLGRGPAVIVASREPPALEPDLLLELGPLTAEALRDFPGALEQTGGLPALVEAYLREEPLETALEARLAILSPVAREVFLTLALLDEPDLVLTRRALSLEAPRMAEALEELATAALIEPSGRLRVRRPVLDYLDGQPSLQAALSLRLARQRGGLEAFPLYRRSRLLWEAEDLPEVGQAYAAWARELLRRGFPQKAAEVLEEAPQGPGVRLLYARCLERTGRYQEALESLQALPEHPDLLALKGVLLWRLGRPEEAREAAEAALQGGTEARAEAHNTLGKVFLSNKQFDEALDRFNRAAALFYSLGDPVRRGGALNNAALTRLEMGEEAEQAFEEVLEASRDNLRLRAGAYLNLGLVFERQQAWGRAEDAYRQSITWAEEAGLLDVAVLAWNNLGSVLNKQARPEAALEAFERAMASARETGDLRNLALVLANISQLTGNPSALEEAVLLLEGAGDHDYAERFRRELRAVRAQSGAKVQS</sequence>
<evidence type="ECO:0000256" key="1">
    <source>
        <dbReference type="ARBA" id="ARBA00022737"/>
    </source>
</evidence>